<evidence type="ECO:0000313" key="3">
    <source>
        <dbReference type="EMBL" id="CAE7615270.1"/>
    </source>
</evidence>
<dbReference type="EMBL" id="CAJNDS010002840">
    <property type="protein sequence ID" value="CAE7615270.1"/>
    <property type="molecule type" value="Genomic_DNA"/>
</dbReference>
<proteinExistence type="predicted"/>
<feature type="transmembrane region" description="Helical" evidence="2">
    <location>
        <begin position="31"/>
        <end position="52"/>
    </location>
</feature>
<keyword evidence="2" id="KW-0812">Transmembrane</keyword>
<reference evidence="3" key="1">
    <citation type="submission" date="2021-02" db="EMBL/GenBank/DDBJ databases">
        <authorList>
            <person name="Dougan E. K."/>
            <person name="Rhodes N."/>
            <person name="Thang M."/>
            <person name="Chan C."/>
        </authorList>
    </citation>
    <scope>NUCLEOTIDE SEQUENCE</scope>
</reference>
<sequence>MGPPEVKYGMGIILCLLGCQMILARVILLQPLLTCGMMLAIIVFFVVMSAVMRPKAEDGDKGSSPSGSEKALDTNDPNRSITF</sequence>
<accession>A0A812V3E5</accession>
<evidence type="ECO:0000256" key="1">
    <source>
        <dbReference type="SAM" id="MobiDB-lite"/>
    </source>
</evidence>
<comment type="caution">
    <text evidence="3">The sequence shown here is derived from an EMBL/GenBank/DDBJ whole genome shotgun (WGS) entry which is preliminary data.</text>
</comment>
<name>A0A812V3E5_9DINO</name>
<keyword evidence="2" id="KW-0472">Membrane</keyword>
<feature type="region of interest" description="Disordered" evidence="1">
    <location>
        <begin position="55"/>
        <end position="83"/>
    </location>
</feature>
<keyword evidence="4" id="KW-1185">Reference proteome</keyword>
<dbReference type="AlphaFoldDB" id="A0A812V3E5"/>
<evidence type="ECO:0000313" key="4">
    <source>
        <dbReference type="Proteomes" id="UP000604046"/>
    </source>
</evidence>
<evidence type="ECO:0000256" key="2">
    <source>
        <dbReference type="SAM" id="Phobius"/>
    </source>
</evidence>
<gene>
    <name evidence="3" type="ORF">SNAT2548_LOCUS34975</name>
</gene>
<protein>
    <submittedName>
        <fullName evidence="3">Uncharacterized protein</fullName>
    </submittedName>
</protein>
<organism evidence="3 4">
    <name type="scientific">Symbiodinium natans</name>
    <dbReference type="NCBI Taxonomy" id="878477"/>
    <lineage>
        <taxon>Eukaryota</taxon>
        <taxon>Sar</taxon>
        <taxon>Alveolata</taxon>
        <taxon>Dinophyceae</taxon>
        <taxon>Suessiales</taxon>
        <taxon>Symbiodiniaceae</taxon>
        <taxon>Symbiodinium</taxon>
    </lineage>
</organism>
<dbReference type="Proteomes" id="UP000604046">
    <property type="component" value="Unassembled WGS sequence"/>
</dbReference>
<keyword evidence="2" id="KW-1133">Transmembrane helix</keyword>